<protein>
    <submittedName>
        <fullName evidence="3">MerR family transcriptional regulator</fullName>
    </submittedName>
</protein>
<dbReference type="InterPro" id="IPR000551">
    <property type="entry name" value="MerR-type_HTH_dom"/>
</dbReference>
<dbReference type="Pfam" id="PF13411">
    <property type="entry name" value="MerR_1"/>
    <property type="match status" value="1"/>
</dbReference>
<dbReference type="CDD" id="cd04780">
    <property type="entry name" value="HTH_MerR-like_sg5"/>
    <property type="match status" value="1"/>
</dbReference>
<dbReference type="PROSITE" id="PS50937">
    <property type="entry name" value="HTH_MERR_2"/>
    <property type="match status" value="1"/>
</dbReference>
<name>A0ABP8YE89_9MICO</name>
<dbReference type="Gene3D" id="1.10.1660.10">
    <property type="match status" value="1"/>
</dbReference>
<dbReference type="PANTHER" id="PTHR30204">
    <property type="entry name" value="REDOX-CYCLING DRUG-SENSING TRANSCRIPTIONAL ACTIVATOR SOXR"/>
    <property type="match status" value="1"/>
</dbReference>
<evidence type="ECO:0000313" key="3">
    <source>
        <dbReference type="EMBL" id="GAA4725891.1"/>
    </source>
</evidence>
<dbReference type="SUPFAM" id="SSF46955">
    <property type="entry name" value="Putative DNA-binding domain"/>
    <property type="match status" value="1"/>
</dbReference>
<keyword evidence="4" id="KW-1185">Reference proteome</keyword>
<proteinExistence type="predicted"/>
<dbReference type="EMBL" id="BAABID010000008">
    <property type="protein sequence ID" value="GAA4725891.1"/>
    <property type="molecule type" value="Genomic_DNA"/>
</dbReference>
<dbReference type="InterPro" id="IPR009061">
    <property type="entry name" value="DNA-bd_dom_put_sf"/>
</dbReference>
<dbReference type="RefSeq" id="WP_172149250.1">
    <property type="nucleotide sequence ID" value="NZ_BAABID010000008.1"/>
</dbReference>
<dbReference type="PANTHER" id="PTHR30204:SF98">
    <property type="entry name" value="HTH-TYPE TRANSCRIPTIONAL REGULATOR ADHR"/>
    <property type="match status" value="1"/>
</dbReference>
<gene>
    <name evidence="3" type="ORF">GCM10023216_15360</name>
</gene>
<dbReference type="SMART" id="SM00422">
    <property type="entry name" value="HTH_MERR"/>
    <property type="match status" value="1"/>
</dbReference>
<sequence>MRVSALAERTGVPVATIKYYLREGLLPPGVPTSRTQAVYDESHVERVRLVRALTGSAGLSLAAVHEVLAALDDPPSSRHGLLGAAQRALVADEAQQEPPAGVAARRRVDELVAARGWCDDPVLTDRLAAQLDDAEKAGVPVSPEHLTVLAQAAEQVARGDLATVPEVPADAMRQVVAGTLLTDPVLLTLRRLAQQWASGGAGEVR</sequence>
<reference evidence="4" key="1">
    <citation type="journal article" date="2019" name="Int. J. Syst. Evol. Microbiol.">
        <title>The Global Catalogue of Microorganisms (GCM) 10K type strain sequencing project: providing services to taxonomists for standard genome sequencing and annotation.</title>
        <authorList>
            <consortium name="The Broad Institute Genomics Platform"/>
            <consortium name="The Broad Institute Genome Sequencing Center for Infectious Disease"/>
            <person name="Wu L."/>
            <person name="Ma J."/>
        </authorList>
    </citation>
    <scope>NUCLEOTIDE SEQUENCE [LARGE SCALE GENOMIC DNA]</scope>
    <source>
        <strain evidence="4">JCM 18063</strain>
    </source>
</reference>
<dbReference type="InterPro" id="IPR047057">
    <property type="entry name" value="MerR_fam"/>
</dbReference>
<evidence type="ECO:0000313" key="4">
    <source>
        <dbReference type="Proteomes" id="UP001500956"/>
    </source>
</evidence>
<evidence type="ECO:0000256" key="1">
    <source>
        <dbReference type="ARBA" id="ARBA00023125"/>
    </source>
</evidence>
<comment type="caution">
    <text evidence="3">The sequence shown here is derived from an EMBL/GenBank/DDBJ whole genome shotgun (WGS) entry which is preliminary data.</text>
</comment>
<dbReference type="PRINTS" id="PR00040">
    <property type="entry name" value="HTHMERR"/>
</dbReference>
<organism evidence="3 4">
    <name type="scientific">Isoptericola chiayiensis</name>
    <dbReference type="NCBI Taxonomy" id="579446"/>
    <lineage>
        <taxon>Bacteria</taxon>
        <taxon>Bacillati</taxon>
        <taxon>Actinomycetota</taxon>
        <taxon>Actinomycetes</taxon>
        <taxon>Micrococcales</taxon>
        <taxon>Promicromonosporaceae</taxon>
        <taxon>Isoptericola</taxon>
    </lineage>
</organism>
<dbReference type="Proteomes" id="UP001500956">
    <property type="component" value="Unassembled WGS sequence"/>
</dbReference>
<evidence type="ECO:0000259" key="2">
    <source>
        <dbReference type="PROSITE" id="PS50937"/>
    </source>
</evidence>
<accession>A0ABP8YE89</accession>
<keyword evidence="1" id="KW-0238">DNA-binding</keyword>
<feature type="domain" description="HTH merR-type" evidence="2">
    <location>
        <begin position="1"/>
        <end position="70"/>
    </location>
</feature>